<dbReference type="InterPro" id="IPR014347">
    <property type="entry name" value="Tautomerase/MIF_sf"/>
</dbReference>
<sequence length="130" mass="14819">MAQVKVYGLREHLDAPTKARMSGEIHACAVEALGLPERKRFHRFFALEKEDFFYPESRSERYTILESSMFEGRSEGAKKALVRLLYKRFGENLGIGPEDLKVTIIESPRANWGIRGLPADEIGLDYTVEV</sequence>
<evidence type="ECO:0000313" key="3">
    <source>
        <dbReference type="Proteomes" id="UP000025229"/>
    </source>
</evidence>
<dbReference type="Pfam" id="PF14552">
    <property type="entry name" value="Tautomerase_2"/>
    <property type="match status" value="1"/>
</dbReference>
<dbReference type="KEGG" id="rrd:RradSPS_1662"/>
<reference evidence="2" key="2">
    <citation type="submission" date="2023-11" db="EMBL/GenBank/DDBJ databases">
        <title>MicrobeMod: A computational toolkit for identifying prokaryotic methylation and restriction-modification with nanopore sequencing.</title>
        <authorList>
            <person name="Crits-Christoph A."/>
            <person name="Kang S.C."/>
            <person name="Lee H."/>
            <person name="Ostrov N."/>
        </authorList>
    </citation>
    <scope>NUCLEOTIDE SEQUENCE</scope>
    <source>
        <strain evidence="2">ATCC 51242</strain>
    </source>
</reference>
<dbReference type="EMBL" id="JAWXXX010000001">
    <property type="protein sequence ID" value="MDX5894350.1"/>
    <property type="molecule type" value="Genomic_DNA"/>
</dbReference>
<dbReference type="eggNOG" id="COG1942">
    <property type="taxonomic scope" value="Bacteria"/>
</dbReference>
<dbReference type="OrthoDB" id="9804765at2"/>
<dbReference type="SUPFAM" id="SSF55331">
    <property type="entry name" value="Tautomerase/MIF"/>
    <property type="match status" value="1"/>
</dbReference>
<evidence type="ECO:0000313" key="2">
    <source>
        <dbReference type="EMBL" id="MDX5894350.1"/>
    </source>
</evidence>
<dbReference type="Gene3D" id="3.30.429.10">
    <property type="entry name" value="Macrophage Migration Inhibitory Factor"/>
    <property type="match status" value="1"/>
</dbReference>
<reference evidence="1 3" key="1">
    <citation type="submission" date="2014-03" db="EMBL/GenBank/DDBJ databases">
        <title>Complete genome sequence of the Radio-Resistant Rubrobacter radiotolerans RSPS-4.</title>
        <authorList>
            <person name="Egas C.C."/>
            <person name="Barroso C.C."/>
            <person name="Froufe H.J.C."/>
            <person name="Pacheco J.J."/>
            <person name="Albuquerque L.L."/>
            <person name="da Costa M.M.S."/>
        </authorList>
    </citation>
    <scope>NUCLEOTIDE SEQUENCE [LARGE SCALE GENOMIC DNA]</scope>
    <source>
        <strain evidence="1 3">RSPS-4</strain>
    </source>
</reference>
<dbReference type="STRING" id="42256.RradSPS_1662"/>
<dbReference type="EMBL" id="CP007514">
    <property type="protein sequence ID" value="AHY46945.1"/>
    <property type="molecule type" value="Genomic_DNA"/>
</dbReference>
<gene>
    <name evidence="1" type="ORF">RradSPS_1662</name>
    <name evidence="2" type="ORF">SIL72_09965</name>
</gene>
<dbReference type="Proteomes" id="UP000025229">
    <property type="component" value="Chromosome"/>
</dbReference>
<name>A0A023X4L8_RUBRA</name>
<proteinExistence type="predicted"/>
<dbReference type="HOGENOM" id="CLU_148073_0_1_11"/>
<organism evidence="1 3">
    <name type="scientific">Rubrobacter radiotolerans</name>
    <name type="common">Arthrobacter radiotolerans</name>
    <dbReference type="NCBI Taxonomy" id="42256"/>
    <lineage>
        <taxon>Bacteria</taxon>
        <taxon>Bacillati</taxon>
        <taxon>Actinomycetota</taxon>
        <taxon>Rubrobacteria</taxon>
        <taxon>Rubrobacterales</taxon>
        <taxon>Rubrobacteraceae</taxon>
        <taxon>Rubrobacter</taxon>
    </lineage>
</organism>
<dbReference type="PANTHER" id="PTHR38460:SF1">
    <property type="entry name" value="TAUTOMERASE YOLI-RELATED"/>
    <property type="match status" value="1"/>
</dbReference>
<evidence type="ECO:0000313" key="1">
    <source>
        <dbReference type="EMBL" id="AHY46945.1"/>
    </source>
</evidence>
<dbReference type="Proteomes" id="UP001281130">
    <property type="component" value="Unassembled WGS sequence"/>
</dbReference>
<dbReference type="PANTHER" id="PTHR38460">
    <property type="entry name" value="TAUTOMERASE YOLI-RELATED"/>
    <property type="match status" value="1"/>
</dbReference>
<dbReference type="RefSeq" id="WP_038681918.1">
    <property type="nucleotide sequence ID" value="NZ_CP007514.1"/>
</dbReference>
<dbReference type="AlphaFoldDB" id="A0A023X4L8"/>
<dbReference type="InterPro" id="IPR037479">
    <property type="entry name" value="Tauto_MSAD"/>
</dbReference>
<protein>
    <submittedName>
        <fullName evidence="1">Tautomerase enzyme</fullName>
    </submittedName>
    <submittedName>
        <fullName evidence="2">Tautomerase family protein</fullName>
    </submittedName>
</protein>
<keyword evidence="3" id="KW-1185">Reference proteome</keyword>
<accession>A0A023X4L8</accession>